<evidence type="ECO:0000256" key="3">
    <source>
        <dbReference type="ARBA" id="ARBA00022448"/>
    </source>
</evidence>
<evidence type="ECO:0000256" key="1">
    <source>
        <dbReference type="ARBA" id="ARBA00004308"/>
    </source>
</evidence>
<dbReference type="GeneTree" id="ENSGT01020000230351"/>
<keyword evidence="3 10" id="KW-0813">Transport</keyword>
<evidence type="ECO:0000256" key="10">
    <source>
        <dbReference type="RuleBase" id="RU000681"/>
    </source>
</evidence>
<evidence type="ECO:0000256" key="9">
    <source>
        <dbReference type="ARBA" id="ARBA00023303"/>
    </source>
</evidence>
<dbReference type="PRINTS" id="PR01307">
    <property type="entry name" value="P2XRECEPTOR"/>
</dbReference>
<dbReference type="GO" id="GO:0004931">
    <property type="term" value="F:extracellularly ATP-gated monoatomic cation channel activity"/>
    <property type="evidence" value="ECO:0007669"/>
    <property type="project" value="InterPro"/>
</dbReference>
<dbReference type="InterPro" id="IPR003050">
    <property type="entry name" value="P2X7_purinoceptor"/>
</dbReference>
<keyword evidence="13" id="KW-1185">Reference proteome</keyword>
<comment type="similarity">
    <text evidence="2 10">Belongs to the P2X receptor family.</text>
</comment>
<protein>
    <recommendedName>
        <fullName evidence="10">P2X purinoceptor</fullName>
    </recommendedName>
</protein>
<feature type="transmembrane region" description="Helical" evidence="10">
    <location>
        <begin position="257"/>
        <end position="279"/>
    </location>
</feature>
<comment type="function">
    <text evidence="10">Receptor for ATP that acts as a ligand-gated ion channel.</text>
</comment>
<keyword evidence="10" id="KW-0675">Receptor</keyword>
<dbReference type="InterPro" id="IPR027309">
    <property type="entry name" value="P2X_extracellular_dom_sf"/>
</dbReference>
<keyword evidence="4 10" id="KW-0812">Transmembrane</keyword>
<dbReference type="GO" id="GO:0012505">
    <property type="term" value="C:endomembrane system"/>
    <property type="evidence" value="ECO:0007669"/>
    <property type="project" value="UniProtKB-SubCell"/>
</dbReference>
<keyword evidence="7 10" id="KW-0472">Membrane</keyword>
<dbReference type="InterPro" id="IPR059116">
    <property type="entry name" value="P2X_receptor"/>
</dbReference>
<dbReference type="Proteomes" id="UP000002281">
    <property type="component" value="Chromosome 8"/>
</dbReference>
<evidence type="ECO:0000259" key="11">
    <source>
        <dbReference type="Pfam" id="PF20478"/>
    </source>
</evidence>
<dbReference type="InterPro" id="IPR046815">
    <property type="entry name" value="P2RX7_C"/>
</dbReference>
<reference evidence="12" key="2">
    <citation type="submission" date="2025-08" db="UniProtKB">
        <authorList>
            <consortium name="Ensembl"/>
        </authorList>
    </citation>
    <scope>IDENTIFICATION</scope>
    <source>
        <strain evidence="12">Thoroughbred</strain>
    </source>
</reference>
<reference evidence="12" key="3">
    <citation type="submission" date="2025-09" db="UniProtKB">
        <authorList>
            <consortium name="Ensembl"/>
        </authorList>
    </citation>
    <scope>IDENTIFICATION</scope>
    <source>
        <strain evidence="12">Thoroughbred</strain>
    </source>
</reference>
<keyword evidence="5 10" id="KW-1133">Transmembrane helix</keyword>
<accession>A0A9L0S2M8</accession>
<evidence type="ECO:0000256" key="7">
    <source>
        <dbReference type="ARBA" id="ARBA00023136"/>
    </source>
</evidence>
<dbReference type="GO" id="GO:0005524">
    <property type="term" value="F:ATP binding"/>
    <property type="evidence" value="ECO:0007669"/>
    <property type="project" value="InterPro"/>
</dbReference>
<dbReference type="Gene3D" id="2.60.490.10">
    <property type="entry name" value="atp-gated p2x4 ion channel domain"/>
    <property type="match status" value="1"/>
</dbReference>
<dbReference type="AlphaFoldDB" id="A0A9L0S2M8"/>
<evidence type="ECO:0000256" key="5">
    <source>
        <dbReference type="ARBA" id="ARBA00022989"/>
    </source>
</evidence>
<proteinExistence type="inferred from homology"/>
<dbReference type="Gene3D" id="1.10.287.940">
    <property type="entry name" value="atp-gated p2x4 ion channel"/>
    <property type="match status" value="2"/>
</dbReference>
<dbReference type="InterPro" id="IPR001429">
    <property type="entry name" value="P2X_purnocptor"/>
</dbReference>
<evidence type="ECO:0000313" key="13">
    <source>
        <dbReference type="Proteomes" id="UP000002281"/>
    </source>
</evidence>
<dbReference type="PANTHER" id="PTHR10125">
    <property type="entry name" value="P2X PURINOCEPTOR"/>
    <property type="match status" value="1"/>
</dbReference>
<keyword evidence="8" id="KW-1071">Ligand-gated ion channel</keyword>
<comment type="subcellular location">
    <subcellularLocation>
        <location evidence="1">Endomembrane system</location>
    </subcellularLocation>
    <subcellularLocation>
        <location evidence="10">Membrane</location>
        <topology evidence="10">Multi-pass membrane protein</topology>
    </subcellularLocation>
</comment>
<evidence type="ECO:0000256" key="6">
    <source>
        <dbReference type="ARBA" id="ARBA00023065"/>
    </source>
</evidence>
<dbReference type="PRINTS" id="PR01314">
    <property type="entry name" value="P2X7RECEPTOR"/>
</dbReference>
<gene>
    <name evidence="12" type="primary">P2RX7</name>
</gene>
<keyword evidence="9 10" id="KW-0407">Ion channel</keyword>
<dbReference type="GO" id="GO:0098794">
    <property type="term" value="C:postsynapse"/>
    <property type="evidence" value="ECO:0007669"/>
    <property type="project" value="GOC"/>
</dbReference>
<evidence type="ECO:0000256" key="8">
    <source>
        <dbReference type="ARBA" id="ARBA00023286"/>
    </source>
</evidence>
<dbReference type="GO" id="GO:0033198">
    <property type="term" value="P:response to ATP"/>
    <property type="evidence" value="ECO:0007669"/>
    <property type="project" value="InterPro"/>
</dbReference>
<reference evidence="12 13" key="1">
    <citation type="journal article" date="2009" name="Science">
        <title>Genome sequence, comparative analysis, and population genetics of the domestic horse.</title>
        <authorList>
            <consortium name="Broad Institute Genome Sequencing Platform"/>
            <consortium name="Broad Institute Whole Genome Assembly Team"/>
            <person name="Wade C.M."/>
            <person name="Giulotto E."/>
            <person name="Sigurdsson S."/>
            <person name="Zoli M."/>
            <person name="Gnerre S."/>
            <person name="Imsland F."/>
            <person name="Lear T.L."/>
            <person name="Adelson D.L."/>
            <person name="Bailey E."/>
            <person name="Bellone R.R."/>
            <person name="Bloecker H."/>
            <person name="Distl O."/>
            <person name="Edgar R.C."/>
            <person name="Garber M."/>
            <person name="Leeb T."/>
            <person name="Mauceli E."/>
            <person name="MacLeod J.N."/>
            <person name="Penedo M.C.T."/>
            <person name="Raison J.M."/>
            <person name="Sharpe T."/>
            <person name="Vogel J."/>
            <person name="Andersson L."/>
            <person name="Antczak D.F."/>
            <person name="Biagi T."/>
            <person name="Binns M.M."/>
            <person name="Chowdhary B.P."/>
            <person name="Coleman S.J."/>
            <person name="Della Valle G."/>
            <person name="Fryc S."/>
            <person name="Guerin G."/>
            <person name="Hasegawa T."/>
            <person name="Hill E.W."/>
            <person name="Jurka J."/>
            <person name="Kiialainen A."/>
            <person name="Lindgren G."/>
            <person name="Liu J."/>
            <person name="Magnani E."/>
            <person name="Mickelson J.R."/>
            <person name="Murray J."/>
            <person name="Nergadze S.G."/>
            <person name="Onofrio R."/>
            <person name="Pedroni S."/>
            <person name="Piras M.F."/>
            <person name="Raudsepp T."/>
            <person name="Rocchi M."/>
            <person name="Roeed K.H."/>
            <person name="Ryder O.A."/>
            <person name="Searle S."/>
            <person name="Skow L."/>
            <person name="Swinburne J.E."/>
            <person name="Syvaenen A.C."/>
            <person name="Tozaki T."/>
            <person name="Valberg S.J."/>
            <person name="Vaudin M."/>
            <person name="White J.R."/>
            <person name="Zody M.C."/>
            <person name="Lander E.S."/>
            <person name="Lindblad-Toh K."/>
        </authorList>
    </citation>
    <scope>NUCLEOTIDE SEQUENCE [LARGE SCALE GENOMIC DNA]</scope>
    <source>
        <strain evidence="12 13">Thoroughbred</strain>
    </source>
</reference>
<dbReference type="Pfam" id="PF00864">
    <property type="entry name" value="P2X_receptor"/>
    <property type="match status" value="1"/>
</dbReference>
<feature type="domain" description="P2X purinoreceptor 7 intracellular" evidence="11">
    <location>
        <begin position="324"/>
        <end position="516"/>
    </location>
</feature>
<dbReference type="PANTHER" id="PTHR10125:SF13">
    <property type="entry name" value="P2X PURINOCEPTOR 7"/>
    <property type="match status" value="1"/>
</dbReference>
<dbReference type="GO" id="GO:0001614">
    <property type="term" value="F:purinergic nucleotide receptor activity"/>
    <property type="evidence" value="ECO:0007669"/>
    <property type="project" value="InterPro"/>
</dbReference>
<name>A0A9L0S2M8_HORSE</name>
<dbReference type="Ensembl" id="ENSECAT00000138505.1">
    <property type="protein sequence ID" value="ENSECAP00000068398.1"/>
    <property type="gene ID" value="ENSECAG00000009949.3"/>
</dbReference>
<evidence type="ECO:0000256" key="4">
    <source>
        <dbReference type="ARBA" id="ARBA00022692"/>
    </source>
</evidence>
<organism evidence="12 13">
    <name type="scientific">Equus caballus</name>
    <name type="common">Horse</name>
    <dbReference type="NCBI Taxonomy" id="9796"/>
    <lineage>
        <taxon>Eukaryota</taxon>
        <taxon>Metazoa</taxon>
        <taxon>Chordata</taxon>
        <taxon>Craniata</taxon>
        <taxon>Vertebrata</taxon>
        <taxon>Euteleostomi</taxon>
        <taxon>Mammalia</taxon>
        <taxon>Eutheria</taxon>
        <taxon>Laurasiatheria</taxon>
        <taxon>Perissodactyla</taxon>
        <taxon>Equidae</taxon>
        <taxon>Equus</taxon>
    </lineage>
</organism>
<evidence type="ECO:0000313" key="12">
    <source>
        <dbReference type="Ensembl" id="ENSECAP00000068398.1"/>
    </source>
</evidence>
<keyword evidence="6 10" id="KW-0406">Ion transport</keyword>
<sequence>MPACCSWNDVFQYETNKVTRIQSMNYGTIKWICHLIVFSYVIFALVSDKRYQRKEPLISSVHTKVKGIAEVREEIIESGAKKVVQSVFDTADYTFPLQGNSFFVMTNFLKTEGQEQGLCPEYPTRRTLCSSDRGCKKGWMDPQSKGIQTGRCIVYKGNQKTCEVSAWCPIEAVEEAPRPALLNSAENFTVLIKNNIDFPGHNYTTRNFLPGLNITCTFHKTQNPQCPIFRLGDIFRETGDHFSDVAIQGGKFDIIQLIVFVGSTLSYFGLATLFIDFLINTYSSKFCRSSIYPCCKYCEPCSVNEYYYRKKCESIVEPKPTLKYVSFVDESHIRMVDQQLLGRSLQDVKGEKVPRPSMDFTDLSRLPLSLQDPHVTPGQPEDIQLLSEEVTPRHKDSPHWCQCGNCLPSQLPESHRCLEELCCRKKMGACITTSEPFRKLVLSRRVLQFLLLYREPLLVLDADSTNSQLRHCAYRCYATWRFGSQDLADFAILPSCCRWRIRREFPRSEGQYSGFKSPY</sequence>
<dbReference type="GO" id="GO:0005886">
    <property type="term" value="C:plasma membrane"/>
    <property type="evidence" value="ECO:0007669"/>
    <property type="project" value="InterPro"/>
</dbReference>
<evidence type="ECO:0000256" key="2">
    <source>
        <dbReference type="ARBA" id="ARBA00009848"/>
    </source>
</evidence>
<feature type="transmembrane region" description="Helical" evidence="10">
    <location>
        <begin position="28"/>
        <end position="46"/>
    </location>
</feature>
<dbReference type="Pfam" id="PF20478">
    <property type="entry name" value="P2RX7_C"/>
    <property type="match status" value="1"/>
</dbReference>